<evidence type="ECO:0000313" key="1">
    <source>
        <dbReference type="EMBL" id="EQD38254.1"/>
    </source>
</evidence>
<reference evidence="1" key="1">
    <citation type="submission" date="2013-08" db="EMBL/GenBank/DDBJ databases">
        <authorList>
            <person name="Mendez C."/>
            <person name="Richter M."/>
            <person name="Ferrer M."/>
            <person name="Sanchez J."/>
        </authorList>
    </citation>
    <scope>NUCLEOTIDE SEQUENCE</scope>
</reference>
<reference evidence="1" key="2">
    <citation type="journal article" date="2014" name="ISME J.">
        <title>Microbial stratification in low pH oxic and suboxic macroscopic growths along an acid mine drainage.</title>
        <authorList>
            <person name="Mendez-Garcia C."/>
            <person name="Mesa V."/>
            <person name="Sprenger R.R."/>
            <person name="Richter M."/>
            <person name="Diez M.S."/>
            <person name="Solano J."/>
            <person name="Bargiela R."/>
            <person name="Golyshina O.V."/>
            <person name="Manteca A."/>
            <person name="Ramos J.L."/>
            <person name="Gallego J.R."/>
            <person name="Llorente I."/>
            <person name="Martins Dos Santos V.A."/>
            <person name="Jensen O.N."/>
            <person name="Pelaez A.I."/>
            <person name="Sanchez J."/>
            <person name="Ferrer M."/>
        </authorList>
    </citation>
    <scope>NUCLEOTIDE SEQUENCE</scope>
</reference>
<dbReference type="Gene3D" id="1.50.10.10">
    <property type="match status" value="1"/>
</dbReference>
<organism evidence="1">
    <name type="scientific">mine drainage metagenome</name>
    <dbReference type="NCBI Taxonomy" id="410659"/>
    <lineage>
        <taxon>unclassified sequences</taxon>
        <taxon>metagenomes</taxon>
        <taxon>ecological metagenomes</taxon>
    </lineage>
</organism>
<dbReference type="SUPFAM" id="SSF48208">
    <property type="entry name" value="Six-hairpin glycosidases"/>
    <property type="match status" value="1"/>
</dbReference>
<dbReference type="InterPro" id="IPR008928">
    <property type="entry name" value="6-hairpin_glycosidase_sf"/>
</dbReference>
<sequence>PDILTEAGIRSMSSIDPMYDRGYHTGQIWPLMTGWHAIAAYNNEMSEIGERFIWSFVDLAFSASDPGRINEAYDPEFYQPKGQFAQVWSHALFIMSIMEGMLNMLPTWRNGITPLDAVKSRLPEGMDFLRIDRMKFQESSYTVLVTADGNVSVTKETKE</sequence>
<comment type="caution">
    <text evidence="1">The sequence shown here is derived from an EMBL/GenBank/DDBJ whole genome shotgun (WGS) entry which is preliminary data.</text>
</comment>
<dbReference type="GO" id="GO:0005975">
    <property type="term" value="P:carbohydrate metabolic process"/>
    <property type="evidence" value="ECO:0007669"/>
    <property type="project" value="InterPro"/>
</dbReference>
<protein>
    <recommendedName>
        <fullName evidence="2">Glycogen debranching enzyme C-terminal domain-containing protein</fullName>
    </recommendedName>
</protein>
<name>T1ABH9_9ZZZZ</name>
<dbReference type="InterPro" id="IPR012341">
    <property type="entry name" value="6hp_glycosidase-like_sf"/>
</dbReference>
<dbReference type="AlphaFoldDB" id="T1ABH9"/>
<feature type="non-terminal residue" evidence="1">
    <location>
        <position position="1"/>
    </location>
</feature>
<gene>
    <name evidence="1" type="ORF">B1B_15894</name>
</gene>
<accession>T1ABH9</accession>
<dbReference type="EMBL" id="AUZY01010577">
    <property type="protein sequence ID" value="EQD38254.1"/>
    <property type="molecule type" value="Genomic_DNA"/>
</dbReference>
<proteinExistence type="predicted"/>
<evidence type="ECO:0008006" key="2">
    <source>
        <dbReference type="Google" id="ProtNLM"/>
    </source>
</evidence>